<dbReference type="KEGG" id="mtm:MYCTH_2304250"/>
<feature type="compositionally biased region" description="Polar residues" evidence="1">
    <location>
        <begin position="48"/>
        <end position="63"/>
    </location>
</feature>
<name>G2QED8_THET4</name>
<feature type="compositionally biased region" description="Low complexity" evidence="1">
    <location>
        <begin position="340"/>
        <end position="357"/>
    </location>
</feature>
<organism evidence="2 3">
    <name type="scientific">Thermothelomyces thermophilus (strain ATCC 42464 / BCRC 31852 / DSM 1799)</name>
    <name type="common">Sporotrichum thermophile</name>
    <dbReference type="NCBI Taxonomy" id="573729"/>
    <lineage>
        <taxon>Eukaryota</taxon>
        <taxon>Fungi</taxon>
        <taxon>Dikarya</taxon>
        <taxon>Ascomycota</taxon>
        <taxon>Pezizomycotina</taxon>
        <taxon>Sordariomycetes</taxon>
        <taxon>Sordariomycetidae</taxon>
        <taxon>Sordariales</taxon>
        <taxon>Chaetomiaceae</taxon>
        <taxon>Thermothelomyces</taxon>
    </lineage>
</organism>
<evidence type="ECO:0000313" key="2">
    <source>
        <dbReference type="EMBL" id="AEO57721.1"/>
    </source>
</evidence>
<dbReference type="OrthoDB" id="4581875at2759"/>
<dbReference type="VEuPathDB" id="FungiDB:MYCTH_2304250"/>
<feature type="region of interest" description="Disordered" evidence="1">
    <location>
        <begin position="140"/>
        <end position="160"/>
    </location>
</feature>
<dbReference type="eggNOG" id="ENOG502RIYF">
    <property type="taxonomic scope" value="Eukaryota"/>
</dbReference>
<evidence type="ECO:0000313" key="3">
    <source>
        <dbReference type="Proteomes" id="UP000007322"/>
    </source>
</evidence>
<evidence type="ECO:0000256" key="1">
    <source>
        <dbReference type="SAM" id="MobiDB-lite"/>
    </source>
</evidence>
<reference evidence="2 3" key="1">
    <citation type="journal article" date="2011" name="Nat. Biotechnol.">
        <title>Comparative genomic analysis of the thermophilic biomass-degrading fungi Myceliophthora thermophila and Thielavia terrestris.</title>
        <authorList>
            <person name="Berka R.M."/>
            <person name="Grigoriev I.V."/>
            <person name="Otillar R."/>
            <person name="Salamov A."/>
            <person name="Grimwood J."/>
            <person name="Reid I."/>
            <person name="Ishmael N."/>
            <person name="John T."/>
            <person name="Darmond C."/>
            <person name="Moisan M.-C."/>
            <person name="Henrissat B."/>
            <person name="Coutinho P.M."/>
            <person name="Lombard V."/>
            <person name="Natvig D.O."/>
            <person name="Lindquist E."/>
            <person name="Schmutz J."/>
            <person name="Lucas S."/>
            <person name="Harris P."/>
            <person name="Powlowski J."/>
            <person name="Bellemare A."/>
            <person name="Taylor D."/>
            <person name="Butler G."/>
            <person name="de Vries R.P."/>
            <person name="Allijn I.E."/>
            <person name="van den Brink J."/>
            <person name="Ushinsky S."/>
            <person name="Storms R."/>
            <person name="Powell A.J."/>
            <person name="Paulsen I.T."/>
            <person name="Elbourne L.D.H."/>
            <person name="Baker S.E."/>
            <person name="Magnuson J."/>
            <person name="LaBoissiere S."/>
            <person name="Clutterbuck A.J."/>
            <person name="Martinez D."/>
            <person name="Wogulis M."/>
            <person name="de Leon A.L."/>
            <person name="Rey M.W."/>
            <person name="Tsang A."/>
        </authorList>
    </citation>
    <scope>NUCLEOTIDE SEQUENCE [LARGE SCALE GENOMIC DNA]</scope>
    <source>
        <strain evidence="3">ATCC 42464 / BCRC 31852 / DSM 1799</strain>
    </source>
</reference>
<protein>
    <submittedName>
        <fullName evidence="2">Uncharacterized protein</fullName>
    </submittedName>
</protein>
<gene>
    <name evidence="2" type="ORF">MYCTH_2304250</name>
</gene>
<accession>G2QED8</accession>
<dbReference type="GeneID" id="11507592"/>
<dbReference type="EMBL" id="CP003004">
    <property type="protein sequence ID" value="AEO57721.1"/>
    <property type="molecule type" value="Genomic_DNA"/>
</dbReference>
<feature type="compositionally biased region" description="Low complexity" evidence="1">
    <location>
        <begin position="70"/>
        <end position="79"/>
    </location>
</feature>
<dbReference type="AlphaFoldDB" id="G2QED8"/>
<keyword evidence="3" id="KW-1185">Reference proteome</keyword>
<feature type="region of interest" description="Disordered" evidence="1">
    <location>
        <begin position="332"/>
        <end position="363"/>
    </location>
</feature>
<dbReference type="RefSeq" id="XP_003662966.1">
    <property type="nucleotide sequence ID" value="XM_003662918.1"/>
</dbReference>
<dbReference type="OMA" id="WENAVLI"/>
<proteinExistence type="predicted"/>
<dbReference type="Proteomes" id="UP000007322">
    <property type="component" value="Chromosome 3"/>
</dbReference>
<dbReference type="InParanoid" id="G2QED8"/>
<dbReference type="HOGENOM" id="CLU_553413_0_0_1"/>
<feature type="region of interest" description="Disordered" evidence="1">
    <location>
        <begin position="24"/>
        <end position="79"/>
    </location>
</feature>
<sequence>MMTWTRSSAAAMRSIRLLSLLKPAPSSRRRGRAGPILRFPNVSAPAPAQSTQNDAPAVQQSAFPGSPREPQLSLPQLSLPAVPDPLDAFLSLLDGHTSGDSVVSTQHSVCSASASGSAARSPEEDPDDAALEAELTDLWEAATSSEPPVNAQAEDRDGDTIRNEMEISPADMPGFRYAKSQTNSFIRLPRRIDHDLKLAHELGYYITLNRKTKVEVLYGHLELTLDEGKRLGQDIKKILQDSKLFPLVSEPTGTATATKKVLIKIALYLLIFKDWGRIWFGDKRNNAATRKYLWPRDSSILLAGFVMVLYRMYTNTKQKYLAMKRIQAAMKNADSGDQTPLSPSSPAPSAESPKSAPGGAEPTAQGQSFFAALVSGAVAGKKRKLSEAILGLDDHHADAAEVPANARLKYHVYVKDKADGVDIAPPTTYRHTDYMIAHGAFSSIKAAFEAAGQDPVYEIMTPSGKRKIHSEADWDAAVLAIYNARRAGGVVEVEIFV</sequence>